<reference evidence="1 2" key="1">
    <citation type="journal article" date="2018" name="Front. Microbiol.">
        <title>Hydrolytic Capabilities as a Key to Environmental Success: Chitinolytic and Cellulolytic Acidobacteria From Acidic Sub-arctic Soils and Boreal Peatlands.</title>
        <authorList>
            <person name="Belova S.E."/>
            <person name="Ravin N.V."/>
            <person name="Pankratov T.A."/>
            <person name="Rakitin A.L."/>
            <person name="Ivanova A.A."/>
            <person name="Beletsky A.V."/>
            <person name="Mardanov A.V."/>
            <person name="Sinninghe Damste J.S."/>
            <person name="Dedysh S.N."/>
        </authorList>
    </citation>
    <scope>NUCLEOTIDE SEQUENCE [LARGE SCALE GENOMIC DNA]</scope>
    <source>
        <strain evidence="1 2">SBC82</strain>
    </source>
</reference>
<evidence type="ECO:0000313" key="1">
    <source>
        <dbReference type="EMBL" id="AXC10435.1"/>
    </source>
</evidence>
<proteinExistence type="predicted"/>
<evidence type="ECO:0000313" key="2">
    <source>
        <dbReference type="Proteomes" id="UP000253606"/>
    </source>
</evidence>
<gene>
    <name evidence="1" type="ORF">ACPOL_1084</name>
</gene>
<protein>
    <submittedName>
        <fullName evidence="1">Uncharacterized protein</fullName>
    </submittedName>
</protein>
<dbReference type="EMBL" id="CP030840">
    <property type="protein sequence ID" value="AXC10435.1"/>
    <property type="molecule type" value="Genomic_DNA"/>
</dbReference>
<dbReference type="AlphaFoldDB" id="A0A2Z5FVP0"/>
<dbReference type="Proteomes" id="UP000253606">
    <property type="component" value="Chromosome"/>
</dbReference>
<dbReference type="KEGG" id="abas:ACPOL_1084"/>
<sequence>MALRTLERRSMQSFPPQQSYTTLVAMWIREIEMRRQAGACREQHGLINNHLRDGRLVQGALVKGVISGNGD</sequence>
<name>A0A2Z5FVP0_9BACT</name>
<accession>A0A2Z5FVP0</accession>
<keyword evidence="2" id="KW-1185">Reference proteome</keyword>
<organism evidence="1 2">
    <name type="scientific">Acidisarcina polymorpha</name>
    <dbReference type="NCBI Taxonomy" id="2211140"/>
    <lineage>
        <taxon>Bacteria</taxon>
        <taxon>Pseudomonadati</taxon>
        <taxon>Acidobacteriota</taxon>
        <taxon>Terriglobia</taxon>
        <taxon>Terriglobales</taxon>
        <taxon>Acidobacteriaceae</taxon>
        <taxon>Acidisarcina</taxon>
    </lineage>
</organism>